<evidence type="ECO:0000259" key="5">
    <source>
        <dbReference type="SMART" id="SM00922"/>
    </source>
</evidence>
<feature type="domain" description="Mandelate racemase/muconate lactonizing enzyme C-terminal" evidence="5">
    <location>
        <begin position="150"/>
        <end position="241"/>
    </location>
</feature>
<dbReference type="GO" id="GO:0046872">
    <property type="term" value="F:metal ion binding"/>
    <property type="evidence" value="ECO:0007669"/>
    <property type="project" value="UniProtKB-KW"/>
</dbReference>
<evidence type="ECO:0000256" key="3">
    <source>
        <dbReference type="ARBA" id="ARBA00022723"/>
    </source>
</evidence>
<dbReference type="PANTHER" id="PTHR48080:SF3">
    <property type="entry name" value="ENOLASE SUPERFAMILY MEMBER DDB_G0284701"/>
    <property type="match status" value="1"/>
</dbReference>
<dbReference type="PANTHER" id="PTHR48080">
    <property type="entry name" value="D-GALACTONATE DEHYDRATASE-RELATED"/>
    <property type="match status" value="1"/>
</dbReference>
<dbReference type="PROSITE" id="PS00909">
    <property type="entry name" value="MR_MLE_2"/>
    <property type="match status" value="1"/>
</dbReference>
<dbReference type="GO" id="GO:0009063">
    <property type="term" value="P:amino acid catabolic process"/>
    <property type="evidence" value="ECO:0007669"/>
    <property type="project" value="InterPro"/>
</dbReference>
<comment type="cofactor">
    <cofactor evidence="1">
        <name>Mg(2+)</name>
        <dbReference type="ChEBI" id="CHEBI:18420"/>
    </cofactor>
</comment>
<dbReference type="OrthoDB" id="9785902at2"/>
<proteinExistence type="inferred from homology"/>
<dbReference type="InterPro" id="IPR013342">
    <property type="entry name" value="Mandelate_racemase_C"/>
</dbReference>
<dbReference type="KEGG" id="aagg:ETAA8_28030"/>
<dbReference type="Gene3D" id="3.20.20.120">
    <property type="entry name" value="Enolase-like C-terminal domain"/>
    <property type="match status" value="1"/>
</dbReference>
<dbReference type="SUPFAM" id="SSF51604">
    <property type="entry name" value="Enolase C-terminal domain-like"/>
    <property type="match status" value="1"/>
</dbReference>
<gene>
    <name evidence="6" type="primary">ykfB</name>
    <name evidence="6" type="ORF">ETAA8_28030</name>
</gene>
<dbReference type="GO" id="GO:0016853">
    <property type="term" value="F:isomerase activity"/>
    <property type="evidence" value="ECO:0007669"/>
    <property type="project" value="UniProtKB-KW"/>
</dbReference>
<dbReference type="EMBL" id="CP036274">
    <property type="protein sequence ID" value="QDU27714.1"/>
    <property type="molecule type" value="Genomic_DNA"/>
</dbReference>
<dbReference type="RefSeq" id="WP_145088799.1">
    <property type="nucleotide sequence ID" value="NZ_CP036274.1"/>
</dbReference>
<evidence type="ECO:0000256" key="2">
    <source>
        <dbReference type="ARBA" id="ARBA00008031"/>
    </source>
</evidence>
<dbReference type="InterPro" id="IPR034593">
    <property type="entry name" value="DgoD-like"/>
</dbReference>
<organism evidence="6 7">
    <name type="scientific">Anatilimnocola aggregata</name>
    <dbReference type="NCBI Taxonomy" id="2528021"/>
    <lineage>
        <taxon>Bacteria</taxon>
        <taxon>Pseudomonadati</taxon>
        <taxon>Planctomycetota</taxon>
        <taxon>Planctomycetia</taxon>
        <taxon>Pirellulales</taxon>
        <taxon>Pirellulaceae</taxon>
        <taxon>Anatilimnocola</taxon>
    </lineage>
</organism>
<dbReference type="AlphaFoldDB" id="A0A517YBW4"/>
<evidence type="ECO:0000256" key="4">
    <source>
        <dbReference type="ARBA" id="ARBA00022842"/>
    </source>
</evidence>
<evidence type="ECO:0000313" key="6">
    <source>
        <dbReference type="EMBL" id="QDU27714.1"/>
    </source>
</evidence>
<dbReference type="InterPro" id="IPR013341">
    <property type="entry name" value="Mandelate_racemase_N_dom"/>
</dbReference>
<keyword evidence="3" id="KW-0479">Metal-binding</keyword>
<keyword evidence="6" id="KW-0413">Isomerase</keyword>
<evidence type="ECO:0000256" key="1">
    <source>
        <dbReference type="ARBA" id="ARBA00001946"/>
    </source>
</evidence>
<dbReference type="EC" id="5.1.1.-" evidence="6"/>
<comment type="similarity">
    <text evidence="2">Belongs to the mandelate racemase/muconate lactonizing enzyme family.</text>
</comment>
<dbReference type="Proteomes" id="UP000315017">
    <property type="component" value="Chromosome"/>
</dbReference>
<evidence type="ECO:0000313" key="7">
    <source>
        <dbReference type="Proteomes" id="UP000315017"/>
    </source>
</evidence>
<dbReference type="InterPro" id="IPR036849">
    <property type="entry name" value="Enolase-like_C_sf"/>
</dbReference>
<dbReference type="SFLD" id="SFLDG00180">
    <property type="entry name" value="muconate_cycloisomerase"/>
    <property type="match status" value="1"/>
</dbReference>
<dbReference type="Pfam" id="PF02746">
    <property type="entry name" value="MR_MLE_N"/>
    <property type="match status" value="1"/>
</dbReference>
<name>A0A517YBW4_9BACT</name>
<protein>
    <submittedName>
        <fullName evidence="6">L-Ala-D/L-Glu epimerase</fullName>
        <ecNumber evidence="6">5.1.1.-</ecNumber>
    </submittedName>
</protein>
<keyword evidence="4" id="KW-0460">Magnesium</keyword>
<dbReference type="SFLD" id="SFLDS00001">
    <property type="entry name" value="Enolase"/>
    <property type="match status" value="1"/>
</dbReference>
<dbReference type="Pfam" id="PF13378">
    <property type="entry name" value="MR_MLE_C"/>
    <property type="match status" value="1"/>
</dbReference>
<dbReference type="SUPFAM" id="SSF54826">
    <property type="entry name" value="Enolase N-terminal domain-like"/>
    <property type="match status" value="1"/>
</dbReference>
<dbReference type="SMART" id="SM00922">
    <property type="entry name" value="MR_MLE"/>
    <property type="match status" value="1"/>
</dbReference>
<dbReference type="InterPro" id="IPR029017">
    <property type="entry name" value="Enolase-like_N"/>
</dbReference>
<reference evidence="6 7" key="1">
    <citation type="submission" date="2019-02" db="EMBL/GenBank/DDBJ databases">
        <title>Deep-cultivation of Planctomycetes and their phenomic and genomic characterization uncovers novel biology.</title>
        <authorList>
            <person name="Wiegand S."/>
            <person name="Jogler M."/>
            <person name="Boedeker C."/>
            <person name="Pinto D."/>
            <person name="Vollmers J."/>
            <person name="Rivas-Marin E."/>
            <person name="Kohn T."/>
            <person name="Peeters S.H."/>
            <person name="Heuer A."/>
            <person name="Rast P."/>
            <person name="Oberbeckmann S."/>
            <person name="Bunk B."/>
            <person name="Jeske O."/>
            <person name="Meyerdierks A."/>
            <person name="Storesund J.E."/>
            <person name="Kallscheuer N."/>
            <person name="Luecker S."/>
            <person name="Lage O.M."/>
            <person name="Pohl T."/>
            <person name="Merkel B.J."/>
            <person name="Hornburger P."/>
            <person name="Mueller R.-W."/>
            <person name="Bruemmer F."/>
            <person name="Labrenz M."/>
            <person name="Spormann A.M."/>
            <person name="Op den Camp H."/>
            <person name="Overmann J."/>
            <person name="Amann R."/>
            <person name="Jetten M.S.M."/>
            <person name="Mascher T."/>
            <person name="Medema M.H."/>
            <person name="Devos D.P."/>
            <person name="Kaster A.-K."/>
            <person name="Ovreas L."/>
            <person name="Rohde M."/>
            <person name="Galperin M.Y."/>
            <person name="Jogler C."/>
        </authorList>
    </citation>
    <scope>NUCLEOTIDE SEQUENCE [LARGE SCALE GENOMIC DNA]</scope>
    <source>
        <strain evidence="6 7">ETA_A8</strain>
    </source>
</reference>
<keyword evidence="7" id="KW-1185">Reference proteome</keyword>
<dbReference type="Gene3D" id="3.30.390.10">
    <property type="entry name" value="Enolase-like, N-terminal domain"/>
    <property type="match status" value="1"/>
</dbReference>
<accession>A0A517YBW4</accession>
<dbReference type="InterPro" id="IPR029065">
    <property type="entry name" value="Enolase_C-like"/>
</dbReference>
<dbReference type="InterPro" id="IPR018110">
    <property type="entry name" value="Mandel_Rmase/mucon_lact_enz_CS"/>
</dbReference>
<dbReference type="FunFam" id="3.30.390.10:FF:000009">
    <property type="entry name" value="Hydrophobic dipeptide epimerase"/>
    <property type="match status" value="1"/>
</dbReference>
<sequence>MRISRIEALPIRIPLKPERRMISALGKHDVSEFTLVVVHTDDGLFGLGEATVTPRWSGETARGAQTLIEHVFTPVLLGCDPCDIEAIDARLDAVAVDNWFAKAAIEMACWDLAGKAANKPVYELLGGACRPLTIRNRFSLGAYTTEVIQPRAVALVAAGFDTLKVKVGTDPVADVVRVRAVREVIGPNIKLTIDANGGWNEAQALDCLAKLADCNLTLVEQPLPRGNYSGLKRLRERTGQKILADESCFDEVEARELIEQGCCDAISLYPGKQGGIRRSIRIANLAAEHQIPCSIGSNLEWDVGAAAMLHFIVATPNMQVELYPGDCLGPFYHEVSLAKNPLHISGPFTTINSGPGLGIELDFDVVEKHRIR</sequence>